<evidence type="ECO:0000313" key="15">
    <source>
        <dbReference type="Proteomes" id="UP000824890"/>
    </source>
</evidence>
<accession>A0ABQ8AJ81</accession>
<proteinExistence type="inferred from homology"/>
<evidence type="ECO:0000259" key="12">
    <source>
        <dbReference type="Pfam" id="PF08263"/>
    </source>
</evidence>
<keyword evidence="5" id="KW-0812">Transmembrane</keyword>
<keyword evidence="8" id="KW-1133">Transmembrane helix</keyword>
<dbReference type="SMART" id="SM00369">
    <property type="entry name" value="LRR_TYP"/>
    <property type="match status" value="8"/>
</dbReference>
<evidence type="ECO:0000256" key="2">
    <source>
        <dbReference type="ARBA" id="ARBA00009592"/>
    </source>
</evidence>
<dbReference type="EMBL" id="JAGKQM010000013">
    <property type="protein sequence ID" value="KAH0892090.1"/>
    <property type="molecule type" value="Genomic_DNA"/>
</dbReference>
<comment type="subcellular location">
    <subcellularLocation>
        <location evidence="1">Cell membrane</location>
        <topology evidence="1">Single-pass type I membrane protein</topology>
    </subcellularLocation>
</comment>
<dbReference type="Pfam" id="PF00560">
    <property type="entry name" value="LRR_1"/>
    <property type="match status" value="5"/>
</dbReference>
<sequence length="841" mass="92324">MIDLFAAPTRHLCHPEQRDAILEIKNEFKIQNPCIDGLPKTVSWVYNSDCCSWDSIRCDANFRDVIMLNLSDSCLHGQLNSKISIFRLQNLRFLTTLDLSNNDFIGKIPSSLGNFYMLTTLDLSRNHFSGEIPSSLGNLSKLATLELSSNHFGGEIPASLGNLSKLTTLHLSHNNFTGRIPSSLGNLLNLTNLSLCANNFIGEIPSSFGIFFSHLTSLSLCENNFGGEIPTSLGSLSHLTVLDLSQKNFVGEIPFSFGSLKTLTSLSVENNKLSGNFPLMLLNLRKLTELSLYGNKYVGKLPLNISLLSNLEFFYVSGNAFTGTTPSSLFSIPSLAYVDLSNNQLNGTLELGNISLSPKIEDLRLGNNNFMGSIPRSISKLSNLERLDLSHLNTQGCSVDLSIFSHLKSLKRLYLSHLNTTTTLDLNANLPFLKSLDTLDISGNLVSSENTSLGAVSDTEFPEFIPTQRNMKKLDISNNLIKGQVPGWLRKLPVLQYVNVSSNTLVGFGSPTNHGVTLSYLFTANNNLTGKILSFICALRSLAILDLSNNKLNGSFPLCVGNFNSVLQTLNLQVLVLRSNAFHGPITKTGFPKLRILDMSSNHFKGILPSDFFVNWTAMFSLATEAGDQSNEKYMGSGYYVASMVLINKGVAMELVRILKIFTAIDVSGNRFEGEIPKTIGLLKELHVLNFTNNSFTGQIPLSMGNLAELESLDVSQNKISGEIPQELGNLSYLAYMNFSHNQLVGLVPGGTQFRTKPCSSSGENLGLHGPLLDEVCVDIHTATWKQSETPELEEEEEEEEEEQEEMLSWIAAAIGFIPGVFFGETYLFPTNQSGSLTFSA</sequence>
<feature type="domain" description="Disease resistance R13L4/SHOC-2-like LRR" evidence="13">
    <location>
        <begin position="61"/>
        <end position="197"/>
    </location>
</feature>
<dbReference type="InterPro" id="IPR046956">
    <property type="entry name" value="RLP23-like"/>
</dbReference>
<keyword evidence="7" id="KW-0677">Repeat</keyword>
<organism evidence="14 15">
    <name type="scientific">Brassica napus</name>
    <name type="common">Rape</name>
    <dbReference type="NCBI Taxonomy" id="3708"/>
    <lineage>
        <taxon>Eukaryota</taxon>
        <taxon>Viridiplantae</taxon>
        <taxon>Streptophyta</taxon>
        <taxon>Embryophyta</taxon>
        <taxon>Tracheophyta</taxon>
        <taxon>Spermatophyta</taxon>
        <taxon>Magnoliopsida</taxon>
        <taxon>eudicotyledons</taxon>
        <taxon>Gunneridae</taxon>
        <taxon>Pentapetalae</taxon>
        <taxon>rosids</taxon>
        <taxon>malvids</taxon>
        <taxon>Brassicales</taxon>
        <taxon>Brassicaceae</taxon>
        <taxon>Brassiceae</taxon>
        <taxon>Brassica</taxon>
    </lineage>
</organism>
<keyword evidence="6" id="KW-0732">Signal</keyword>
<dbReference type="InterPro" id="IPR055414">
    <property type="entry name" value="LRR_R13L4/SHOC2-like"/>
</dbReference>
<evidence type="ECO:0000313" key="14">
    <source>
        <dbReference type="EMBL" id="KAH0892090.1"/>
    </source>
</evidence>
<dbReference type="PANTHER" id="PTHR48063">
    <property type="entry name" value="LRR RECEPTOR-LIKE KINASE"/>
    <property type="match status" value="1"/>
</dbReference>
<dbReference type="InterPro" id="IPR001611">
    <property type="entry name" value="Leu-rich_rpt"/>
</dbReference>
<comment type="caution">
    <text evidence="14">The sequence shown here is derived from an EMBL/GenBank/DDBJ whole genome shotgun (WGS) entry which is preliminary data.</text>
</comment>
<evidence type="ECO:0000256" key="5">
    <source>
        <dbReference type="ARBA" id="ARBA00022692"/>
    </source>
</evidence>
<evidence type="ECO:0000259" key="13">
    <source>
        <dbReference type="Pfam" id="PF23598"/>
    </source>
</evidence>
<evidence type="ECO:0008006" key="16">
    <source>
        <dbReference type="Google" id="ProtNLM"/>
    </source>
</evidence>
<evidence type="ECO:0000256" key="3">
    <source>
        <dbReference type="ARBA" id="ARBA00022475"/>
    </source>
</evidence>
<keyword evidence="10" id="KW-0675">Receptor</keyword>
<evidence type="ECO:0000256" key="6">
    <source>
        <dbReference type="ARBA" id="ARBA00022729"/>
    </source>
</evidence>
<dbReference type="Gene3D" id="3.80.10.10">
    <property type="entry name" value="Ribonuclease Inhibitor"/>
    <property type="match status" value="3"/>
</dbReference>
<keyword evidence="11" id="KW-0325">Glycoprotein</keyword>
<protein>
    <recommendedName>
        <fullName evidence="16">Leucine-rich repeat-containing N-terminal plant-type domain-containing protein</fullName>
    </recommendedName>
</protein>
<dbReference type="InterPro" id="IPR003591">
    <property type="entry name" value="Leu-rich_rpt_typical-subtyp"/>
</dbReference>
<dbReference type="PANTHER" id="PTHR48063:SF112">
    <property type="entry name" value="RECEPTOR LIKE PROTEIN 30-LIKE"/>
    <property type="match status" value="1"/>
</dbReference>
<evidence type="ECO:0000256" key="1">
    <source>
        <dbReference type="ARBA" id="ARBA00004251"/>
    </source>
</evidence>
<evidence type="ECO:0000256" key="10">
    <source>
        <dbReference type="ARBA" id="ARBA00023170"/>
    </source>
</evidence>
<feature type="domain" description="Leucine-rich repeat-containing N-terminal plant-type" evidence="12">
    <location>
        <begin position="14"/>
        <end position="59"/>
    </location>
</feature>
<dbReference type="Pfam" id="PF08263">
    <property type="entry name" value="LRRNT_2"/>
    <property type="match status" value="1"/>
</dbReference>
<reference evidence="14 15" key="1">
    <citation type="submission" date="2021-05" db="EMBL/GenBank/DDBJ databases">
        <title>Genome Assembly of Synthetic Allotetraploid Brassica napus Reveals Homoeologous Exchanges between Subgenomes.</title>
        <authorList>
            <person name="Davis J.T."/>
        </authorList>
    </citation>
    <scope>NUCLEOTIDE SEQUENCE [LARGE SCALE GENOMIC DNA]</scope>
    <source>
        <strain evidence="15">cv. Da-Ae</strain>
        <tissue evidence="14">Seedling</tissue>
    </source>
</reference>
<keyword evidence="3" id="KW-1003">Cell membrane</keyword>
<dbReference type="InterPro" id="IPR013210">
    <property type="entry name" value="LRR_N_plant-typ"/>
</dbReference>
<gene>
    <name evidence="14" type="ORF">HID58_054519</name>
</gene>
<dbReference type="PRINTS" id="PR00019">
    <property type="entry name" value="LEURICHRPT"/>
</dbReference>
<dbReference type="InterPro" id="IPR032675">
    <property type="entry name" value="LRR_dom_sf"/>
</dbReference>
<evidence type="ECO:0000256" key="11">
    <source>
        <dbReference type="ARBA" id="ARBA00023180"/>
    </source>
</evidence>
<feature type="domain" description="Disease resistance R13L4/SHOC-2-like LRR" evidence="13">
    <location>
        <begin position="213"/>
        <end position="419"/>
    </location>
</feature>
<evidence type="ECO:0000256" key="7">
    <source>
        <dbReference type="ARBA" id="ARBA00022737"/>
    </source>
</evidence>
<evidence type="ECO:0000256" key="9">
    <source>
        <dbReference type="ARBA" id="ARBA00023136"/>
    </source>
</evidence>
<keyword evidence="4" id="KW-0433">Leucine-rich repeat</keyword>
<dbReference type="Proteomes" id="UP000824890">
    <property type="component" value="Unassembled WGS sequence"/>
</dbReference>
<evidence type="ECO:0000256" key="8">
    <source>
        <dbReference type="ARBA" id="ARBA00022989"/>
    </source>
</evidence>
<keyword evidence="15" id="KW-1185">Reference proteome</keyword>
<keyword evidence="9" id="KW-0472">Membrane</keyword>
<dbReference type="Pfam" id="PF23598">
    <property type="entry name" value="LRR_14"/>
    <property type="match status" value="2"/>
</dbReference>
<dbReference type="SUPFAM" id="SSF52058">
    <property type="entry name" value="L domain-like"/>
    <property type="match status" value="3"/>
</dbReference>
<name>A0ABQ8AJ81_BRANA</name>
<comment type="similarity">
    <text evidence="2">Belongs to the RLP family.</text>
</comment>
<evidence type="ECO:0000256" key="4">
    <source>
        <dbReference type="ARBA" id="ARBA00022614"/>
    </source>
</evidence>